<feature type="domain" description="CHAT" evidence="1">
    <location>
        <begin position="828"/>
        <end position="1091"/>
    </location>
</feature>
<name>A0ABV5U6D7_9PSEU</name>
<sequence length="1092" mass="117993">MLIDEQIELLRDLLEPGAPVFEPAAETESAALWQTVRAIDRGTAPPPLAHRLEAAHVLLGRFHHLRYRLRREPVDLAKAVVCLEFVAGDHRHVPPDLEALIGRFTDPHEQARAGTDLLAASLANPDEALLDAGIQLITPSAPGRPDLLSLLCLAHRRRYERSGSSDDLERAIETGEQAVELAPDAETRDRLAEAYRCRYALHADLQDLQRVIDLLEQVEPADEQASAKLATAYRLRYDRTGEPEALDRAVAHAERAADPVELSVTLLRRFRRDSSLPDLVRAAALAAGEPKVATEHAAEIAAVFLAKHEYGGERADLEHAVRIGDQALAAIPDDDPGRPELLRMAAVARHRRYLTEGSEPDLERATTLARWAYEGFPAHQPGRAEAAVTLAAILLTWHARSGVRAELDRAVELTEPLVTDGCPPEWTATLSRACQTRYLVTSARPDLDRAIELGECAVAATAATDVSRPARLADLAAAYRTRNGSGADPADLSRAVELSAQAVDGTPEDHVDLLWRRSALAEARLDRYRVERDAADLDAAVELSERAWRQAGSNGTEHPGGMRLAAVFAGALLAHVENGGQLEPELLEGLVRDVTGSRAASLVDQVAARHAVGDLALAAGQAGIAAPVLDSAIALLPSLPPREAGWADRQQRVGDRIGLVEAAVSAHCAIGDPAGAMETAELGRGVLLAAEANTRVDLADLAKRQPRVADRFEWVCERLNTPGFPADERKRWWSDYDNLLGEIRALPGFEEFLAAPRESDLRPETGTTVLINADRHGGNAVLVRADADPSMVALTGLRDGDARVAALLDAFADESRARRLRRRRVVPETLKWLWDAVVEPVVHALPPSDRPHRVWWVPTAALGLLPLHAAGHPGQPGALDALVSSYVPSLRGLRDARKRPPAQARRGLVVAMRHTPGHPDLAGAAAEAESLPGIPLRDADAVTDEVLTALTKSTWAHFACHAVTDPISPAEGGLILHDGILKLPKIGGLRLEEAELAYLSACATANHGVRHADEVLHLASAFQLAGFRHVVATLWPLADEIAMKAAQAFYDGLPDTPVADNAATILYRVTRELRAEHPDRPDLWAALVHSGP</sequence>
<dbReference type="InterPro" id="IPR011990">
    <property type="entry name" value="TPR-like_helical_dom_sf"/>
</dbReference>
<gene>
    <name evidence="2" type="ORF">ACFFTO_17505</name>
</gene>
<organism evidence="2 3">
    <name type="scientific">Amycolatopsis plumensis</name>
    <dbReference type="NCBI Taxonomy" id="236508"/>
    <lineage>
        <taxon>Bacteria</taxon>
        <taxon>Bacillati</taxon>
        <taxon>Actinomycetota</taxon>
        <taxon>Actinomycetes</taxon>
        <taxon>Pseudonocardiales</taxon>
        <taxon>Pseudonocardiaceae</taxon>
        <taxon>Amycolatopsis</taxon>
    </lineage>
</organism>
<dbReference type="EMBL" id="JBHMBK010000012">
    <property type="protein sequence ID" value="MFB9685996.1"/>
    <property type="molecule type" value="Genomic_DNA"/>
</dbReference>
<keyword evidence="3" id="KW-1185">Reference proteome</keyword>
<reference evidence="2 3" key="1">
    <citation type="submission" date="2024-09" db="EMBL/GenBank/DDBJ databases">
        <authorList>
            <person name="Sun Q."/>
            <person name="Mori K."/>
        </authorList>
    </citation>
    <scope>NUCLEOTIDE SEQUENCE [LARGE SCALE GENOMIC DNA]</scope>
    <source>
        <strain evidence="2 3">JCM 13852</strain>
    </source>
</reference>
<protein>
    <submittedName>
        <fullName evidence="2">CHAT domain-containing protein</fullName>
    </submittedName>
</protein>
<accession>A0ABV5U6D7</accession>
<dbReference type="Gene3D" id="1.25.40.10">
    <property type="entry name" value="Tetratricopeptide repeat domain"/>
    <property type="match status" value="1"/>
</dbReference>
<dbReference type="Pfam" id="PF12770">
    <property type="entry name" value="CHAT"/>
    <property type="match status" value="1"/>
</dbReference>
<proteinExistence type="predicted"/>
<dbReference type="RefSeq" id="WP_378194446.1">
    <property type="nucleotide sequence ID" value="NZ_JBHMBK010000012.1"/>
</dbReference>
<evidence type="ECO:0000259" key="1">
    <source>
        <dbReference type="Pfam" id="PF12770"/>
    </source>
</evidence>
<dbReference type="InterPro" id="IPR024983">
    <property type="entry name" value="CHAT_dom"/>
</dbReference>
<comment type="caution">
    <text evidence="2">The sequence shown here is derived from an EMBL/GenBank/DDBJ whole genome shotgun (WGS) entry which is preliminary data.</text>
</comment>
<evidence type="ECO:0000313" key="2">
    <source>
        <dbReference type="EMBL" id="MFB9685996.1"/>
    </source>
</evidence>
<dbReference type="Proteomes" id="UP001589535">
    <property type="component" value="Unassembled WGS sequence"/>
</dbReference>
<evidence type="ECO:0000313" key="3">
    <source>
        <dbReference type="Proteomes" id="UP001589535"/>
    </source>
</evidence>